<dbReference type="AlphaFoldDB" id="A0A1C3VKS6"/>
<organism evidence="1 2">
    <name type="scientific">Rhizobium multihospitium</name>
    <dbReference type="NCBI Taxonomy" id="410764"/>
    <lineage>
        <taxon>Bacteria</taxon>
        <taxon>Pseudomonadati</taxon>
        <taxon>Pseudomonadota</taxon>
        <taxon>Alphaproteobacteria</taxon>
        <taxon>Hyphomicrobiales</taxon>
        <taxon>Rhizobiaceae</taxon>
        <taxon>Rhizobium/Agrobacterium group</taxon>
        <taxon>Rhizobium</taxon>
    </lineage>
</organism>
<gene>
    <name evidence="1" type="ORF">GA0061103_3955</name>
</gene>
<dbReference type="EMBL" id="FMAG01000003">
    <property type="protein sequence ID" value="SCB28440.1"/>
    <property type="molecule type" value="Genomic_DNA"/>
</dbReference>
<dbReference type="Proteomes" id="UP000199101">
    <property type="component" value="Unassembled WGS sequence"/>
</dbReference>
<sequence length="81" mass="9334">MISLHYGYARFPSSLDQGFSYGFSRDGAKHRFEADPHCRDIVFAICHRPMFQQQLCNLMHRIDTAGSAVLSHDKGDSWKWS</sequence>
<proteinExistence type="predicted"/>
<evidence type="ECO:0000313" key="1">
    <source>
        <dbReference type="EMBL" id="SCB28440.1"/>
    </source>
</evidence>
<reference evidence="2" key="1">
    <citation type="submission" date="2016-08" db="EMBL/GenBank/DDBJ databases">
        <authorList>
            <person name="Varghese N."/>
            <person name="Submissions Spin"/>
        </authorList>
    </citation>
    <scope>NUCLEOTIDE SEQUENCE [LARGE SCALE GENOMIC DNA]</scope>
    <source>
        <strain evidence="2">HAMBI 2975</strain>
    </source>
</reference>
<protein>
    <submittedName>
        <fullName evidence="1">Uncharacterized protein</fullName>
    </submittedName>
</protein>
<evidence type="ECO:0000313" key="2">
    <source>
        <dbReference type="Proteomes" id="UP000199101"/>
    </source>
</evidence>
<name>A0A1C3VKS6_9HYPH</name>
<accession>A0A1C3VKS6</accession>
<keyword evidence="2" id="KW-1185">Reference proteome</keyword>